<dbReference type="Gene3D" id="3.40.190.290">
    <property type="match status" value="1"/>
</dbReference>
<dbReference type="PROSITE" id="PS50931">
    <property type="entry name" value="HTH_LYSR"/>
    <property type="match status" value="1"/>
</dbReference>
<name>G8TWF5_SULAD</name>
<dbReference type="STRING" id="679936.Sulac_1356"/>
<dbReference type="InterPro" id="IPR000847">
    <property type="entry name" value="LysR_HTH_N"/>
</dbReference>
<evidence type="ECO:0000313" key="6">
    <source>
        <dbReference type="EMBL" id="AEW04853.1"/>
    </source>
</evidence>
<dbReference type="InterPro" id="IPR005119">
    <property type="entry name" value="LysR_subst-bd"/>
</dbReference>
<dbReference type="PANTHER" id="PTHR30419:SF8">
    <property type="entry name" value="NITROGEN ASSIMILATION TRANSCRIPTIONAL ACTIVATOR-RELATED"/>
    <property type="match status" value="1"/>
</dbReference>
<dbReference type="InterPro" id="IPR036390">
    <property type="entry name" value="WH_DNA-bd_sf"/>
</dbReference>
<dbReference type="SUPFAM" id="SSF46785">
    <property type="entry name" value="Winged helix' DNA-binding domain"/>
    <property type="match status" value="1"/>
</dbReference>
<dbReference type="InterPro" id="IPR036388">
    <property type="entry name" value="WH-like_DNA-bd_sf"/>
</dbReference>
<protein>
    <submittedName>
        <fullName evidence="6">Transcriptional regulator, LysR family</fullName>
    </submittedName>
</protein>
<dbReference type="Pfam" id="PF03466">
    <property type="entry name" value="LysR_substrate"/>
    <property type="match status" value="1"/>
</dbReference>
<organism evidence="6 7">
    <name type="scientific">Sulfobacillus acidophilus (strain ATCC 700253 / DSM 10332 / NAL)</name>
    <dbReference type="NCBI Taxonomy" id="679936"/>
    <lineage>
        <taxon>Bacteria</taxon>
        <taxon>Bacillati</taxon>
        <taxon>Bacillota</taxon>
        <taxon>Clostridia</taxon>
        <taxon>Eubacteriales</taxon>
        <taxon>Clostridiales Family XVII. Incertae Sedis</taxon>
        <taxon>Sulfobacillus</taxon>
    </lineage>
</organism>
<dbReference type="EMBL" id="CP003179">
    <property type="protein sequence ID" value="AEW04853.1"/>
    <property type="molecule type" value="Genomic_DNA"/>
</dbReference>
<dbReference type="GO" id="GO:0005829">
    <property type="term" value="C:cytosol"/>
    <property type="evidence" value="ECO:0007669"/>
    <property type="project" value="TreeGrafter"/>
</dbReference>
<evidence type="ECO:0000256" key="1">
    <source>
        <dbReference type="ARBA" id="ARBA00009437"/>
    </source>
</evidence>
<evidence type="ECO:0000256" key="3">
    <source>
        <dbReference type="ARBA" id="ARBA00023125"/>
    </source>
</evidence>
<dbReference type="HOGENOM" id="CLU_039613_6_2_9"/>
<dbReference type="Pfam" id="PF00126">
    <property type="entry name" value="HTH_1"/>
    <property type="match status" value="1"/>
</dbReference>
<evidence type="ECO:0000256" key="4">
    <source>
        <dbReference type="ARBA" id="ARBA00023163"/>
    </source>
</evidence>
<evidence type="ECO:0000313" key="7">
    <source>
        <dbReference type="Proteomes" id="UP000005439"/>
    </source>
</evidence>
<dbReference type="Gene3D" id="1.10.10.10">
    <property type="entry name" value="Winged helix-like DNA-binding domain superfamily/Winged helix DNA-binding domain"/>
    <property type="match status" value="1"/>
</dbReference>
<dbReference type="GO" id="GO:0003677">
    <property type="term" value="F:DNA binding"/>
    <property type="evidence" value="ECO:0007669"/>
    <property type="project" value="UniProtKB-KW"/>
</dbReference>
<reference evidence="7" key="1">
    <citation type="submission" date="2011-12" db="EMBL/GenBank/DDBJ databases">
        <title>The complete genome of chromosome of Sulfobacillus acidophilus DSM 10332.</title>
        <authorList>
            <person name="Lucas S."/>
            <person name="Han J."/>
            <person name="Lapidus A."/>
            <person name="Bruce D."/>
            <person name="Goodwin L."/>
            <person name="Pitluck S."/>
            <person name="Peters L."/>
            <person name="Kyrpides N."/>
            <person name="Mavromatis K."/>
            <person name="Ivanova N."/>
            <person name="Mikhailova N."/>
            <person name="Chertkov O."/>
            <person name="Saunders E."/>
            <person name="Detter J.C."/>
            <person name="Tapia R."/>
            <person name="Han C."/>
            <person name="Land M."/>
            <person name="Hauser L."/>
            <person name="Markowitz V."/>
            <person name="Cheng J.-F."/>
            <person name="Hugenholtz P."/>
            <person name="Woyke T."/>
            <person name="Wu D."/>
            <person name="Pukall R."/>
            <person name="Gehrich-Schroeter G."/>
            <person name="Schneider S."/>
            <person name="Klenk H.-P."/>
            <person name="Eisen J.A."/>
        </authorList>
    </citation>
    <scope>NUCLEOTIDE SEQUENCE [LARGE SCALE GENOMIC DNA]</scope>
    <source>
        <strain evidence="7">ATCC 700253 / DSM 10332 / NAL</strain>
    </source>
</reference>
<dbReference type="AlphaFoldDB" id="G8TWF5"/>
<gene>
    <name evidence="6" type="ordered locus">Sulac_1356</name>
</gene>
<comment type="similarity">
    <text evidence="1">Belongs to the LysR transcriptional regulatory family.</text>
</comment>
<keyword evidence="7" id="KW-1185">Reference proteome</keyword>
<dbReference type="FunFam" id="1.10.10.10:FF:000001">
    <property type="entry name" value="LysR family transcriptional regulator"/>
    <property type="match status" value="1"/>
</dbReference>
<dbReference type="InterPro" id="IPR050950">
    <property type="entry name" value="HTH-type_LysR_regulators"/>
</dbReference>
<reference evidence="6 7" key="2">
    <citation type="journal article" date="2012" name="Stand. Genomic Sci.">
        <title>Complete genome sequence of the moderately thermophilic mineral-sulfide-oxidizing firmicute Sulfobacillus acidophilus type strain (NAL(T)).</title>
        <authorList>
            <person name="Anderson I."/>
            <person name="Chertkov O."/>
            <person name="Chen A."/>
            <person name="Saunders E."/>
            <person name="Lapidus A."/>
            <person name="Nolan M."/>
            <person name="Lucas S."/>
            <person name="Hammon N."/>
            <person name="Deshpande S."/>
            <person name="Cheng J.F."/>
            <person name="Han C."/>
            <person name="Tapia R."/>
            <person name="Goodwin L.A."/>
            <person name="Pitluck S."/>
            <person name="Liolios K."/>
            <person name="Pagani I."/>
            <person name="Ivanova N."/>
            <person name="Mikhailova N."/>
            <person name="Pati A."/>
            <person name="Palaniappan K."/>
            <person name="Land M."/>
            <person name="Pan C."/>
            <person name="Rohde M."/>
            <person name="Pukall R."/>
            <person name="Goker M."/>
            <person name="Detter J.C."/>
            <person name="Woyke T."/>
            <person name="Bristow J."/>
            <person name="Eisen J.A."/>
            <person name="Markowitz V."/>
            <person name="Hugenholtz P."/>
            <person name="Kyrpides N.C."/>
            <person name="Klenk H.P."/>
            <person name="Mavromatis K."/>
        </authorList>
    </citation>
    <scope>NUCLEOTIDE SEQUENCE [LARGE SCALE GENOMIC DNA]</scope>
    <source>
        <strain evidence="7">ATCC 700253 / DSM 10332 / NAL</strain>
    </source>
</reference>
<keyword evidence="4" id="KW-0804">Transcription</keyword>
<keyword evidence="2" id="KW-0805">Transcription regulation</keyword>
<accession>G8TWF5</accession>
<evidence type="ECO:0000259" key="5">
    <source>
        <dbReference type="PROSITE" id="PS50931"/>
    </source>
</evidence>
<dbReference type="PANTHER" id="PTHR30419">
    <property type="entry name" value="HTH-TYPE TRANSCRIPTIONAL REGULATOR YBHD"/>
    <property type="match status" value="1"/>
</dbReference>
<dbReference type="PATRIC" id="fig|679936.5.peg.1421"/>
<proteinExistence type="inferred from homology"/>
<feature type="domain" description="HTH lysR-type" evidence="5">
    <location>
        <begin position="1"/>
        <end position="58"/>
    </location>
</feature>
<keyword evidence="3" id="KW-0238">DNA-binding</keyword>
<dbReference type="KEGG" id="sap:Sulac_1356"/>
<evidence type="ECO:0000256" key="2">
    <source>
        <dbReference type="ARBA" id="ARBA00023015"/>
    </source>
</evidence>
<dbReference type="PRINTS" id="PR00039">
    <property type="entry name" value="HTHLYSR"/>
</dbReference>
<dbReference type="Proteomes" id="UP000005439">
    <property type="component" value="Chromosome"/>
</dbReference>
<dbReference type="SUPFAM" id="SSF53850">
    <property type="entry name" value="Periplasmic binding protein-like II"/>
    <property type="match status" value="1"/>
</dbReference>
<sequence length="293" mass="32994">MEFRHLQYLMAVADSGSFTRAAEHLIISQPTLSKAIHDLEDELGVTLLDRNRHPVTLTDAGLILYQAAQQIQAVMSRVATELAQVREAERGTVRVGLPPMMSSSVAAEILSRFRQQYPHVDLVIQEIGGHLALKQLQQGDLDCTFAVLSTDEIDIESLLVWSEPMVAVLPANHPLAKRSVVSLEELSLWPMVLYPEEYSLYQRVMRAFRQKSTDPKIVQTSAEWDFLGRMVASGLGFTLLPISLAERLPYSTIRRISLADALGWDIALVRSTRYYQSFAADALWHIAEAYRWT</sequence>
<dbReference type="GO" id="GO:0003700">
    <property type="term" value="F:DNA-binding transcription factor activity"/>
    <property type="evidence" value="ECO:0007669"/>
    <property type="project" value="InterPro"/>
</dbReference>